<evidence type="ECO:0000313" key="3">
    <source>
        <dbReference type="EMBL" id="NYJ04156.1"/>
    </source>
</evidence>
<sequence length="155" mass="15531">MSAPAGGSGRIVVGVDGSAHSEQALRWAVGQARLSGGSVEAVISWSIPVDFGLGGSGVLVDYDWAGVATSTLRDAVAHALGPADSDQVSQHVVMGHPATVLLDASAHADLLVVGSRGRGGFTGMLLGSTSQHVIARAACPVVVVRAPESARDTIG</sequence>
<comment type="similarity">
    <text evidence="1">Belongs to the universal stress protein A family.</text>
</comment>
<dbReference type="InterPro" id="IPR014729">
    <property type="entry name" value="Rossmann-like_a/b/a_fold"/>
</dbReference>
<evidence type="ECO:0000313" key="4">
    <source>
        <dbReference type="Proteomes" id="UP000541969"/>
    </source>
</evidence>
<evidence type="ECO:0000259" key="2">
    <source>
        <dbReference type="Pfam" id="PF00582"/>
    </source>
</evidence>
<dbReference type="Proteomes" id="UP000541969">
    <property type="component" value="Unassembled WGS sequence"/>
</dbReference>
<comment type="caution">
    <text evidence="3">The sequence shown here is derived from an EMBL/GenBank/DDBJ whole genome shotgun (WGS) entry which is preliminary data.</text>
</comment>
<dbReference type="AlphaFoldDB" id="A0A853CAV1"/>
<dbReference type="Gene3D" id="3.40.50.620">
    <property type="entry name" value="HUPs"/>
    <property type="match status" value="1"/>
</dbReference>
<feature type="domain" description="UspA" evidence="2">
    <location>
        <begin position="10"/>
        <end position="145"/>
    </location>
</feature>
<dbReference type="PANTHER" id="PTHR31964:SF113">
    <property type="entry name" value="USPA DOMAIN-CONTAINING PROTEIN"/>
    <property type="match status" value="1"/>
</dbReference>
<keyword evidence="4" id="KW-1185">Reference proteome</keyword>
<dbReference type="PRINTS" id="PR01438">
    <property type="entry name" value="UNVRSLSTRESS"/>
</dbReference>
<dbReference type="PANTHER" id="PTHR31964">
    <property type="entry name" value="ADENINE NUCLEOTIDE ALPHA HYDROLASES-LIKE SUPERFAMILY PROTEIN"/>
    <property type="match status" value="1"/>
</dbReference>
<organism evidence="3 4">
    <name type="scientific">Petropleomorpha daqingensis</name>
    <dbReference type="NCBI Taxonomy" id="2026353"/>
    <lineage>
        <taxon>Bacteria</taxon>
        <taxon>Bacillati</taxon>
        <taxon>Actinomycetota</taxon>
        <taxon>Actinomycetes</taxon>
        <taxon>Geodermatophilales</taxon>
        <taxon>Geodermatophilaceae</taxon>
        <taxon>Petropleomorpha</taxon>
    </lineage>
</organism>
<proteinExistence type="inferred from homology"/>
<gene>
    <name evidence="3" type="ORF">GGQ55_000434</name>
</gene>
<evidence type="ECO:0000256" key="1">
    <source>
        <dbReference type="ARBA" id="ARBA00008791"/>
    </source>
</evidence>
<name>A0A853CAV1_9ACTN</name>
<dbReference type="CDD" id="cd00293">
    <property type="entry name" value="USP-like"/>
    <property type="match status" value="1"/>
</dbReference>
<dbReference type="SUPFAM" id="SSF52402">
    <property type="entry name" value="Adenine nucleotide alpha hydrolases-like"/>
    <property type="match status" value="1"/>
</dbReference>
<accession>A0A853CAV1</accession>
<dbReference type="EMBL" id="JACBZT010000001">
    <property type="protein sequence ID" value="NYJ04156.1"/>
    <property type="molecule type" value="Genomic_DNA"/>
</dbReference>
<dbReference type="RefSeq" id="WP_179714914.1">
    <property type="nucleotide sequence ID" value="NZ_JACBZT010000001.1"/>
</dbReference>
<reference evidence="3 4" key="1">
    <citation type="submission" date="2020-07" db="EMBL/GenBank/DDBJ databases">
        <title>Sequencing the genomes of 1000 actinobacteria strains.</title>
        <authorList>
            <person name="Klenk H.-P."/>
        </authorList>
    </citation>
    <scope>NUCLEOTIDE SEQUENCE [LARGE SCALE GENOMIC DNA]</scope>
    <source>
        <strain evidence="3 4">DSM 104001</strain>
    </source>
</reference>
<dbReference type="Pfam" id="PF00582">
    <property type="entry name" value="Usp"/>
    <property type="match status" value="1"/>
</dbReference>
<protein>
    <submittedName>
        <fullName evidence="3">Nucleotide-binding universal stress UspA family protein</fullName>
    </submittedName>
</protein>
<dbReference type="InterPro" id="IPR006016">
    <property type="entry name" value="UspA"/>
</dbReference>
<dbReference type="InterPro" id="IPR006015">
    <property type="entry name" value="Universal_stress_UspA"/>
</dbReference>